<comment type="similarity">
    <text evidence="2">Belongs to the NADH dehydrogenase family.</text>
</comment>
<dbReference type="PRINTS" id="PR00411">
    <property type="entry name" value="PNDRDTASEI"/>
</dbReference>
<dbReference type="EMBL" id="OY726394">
    <property type="protein sequence ID" value="CAJ1494068.1"/>
    <property type="molecule type" value="Genomic_DNA"/>
</dbReference>
<keyword evidence="3" id="KW-0285">Flavoprotein</keyword>
<keyword evidence="4" id="KW-0274">FAD</keyword>
<comment type="cofactor">
    <cofactor evidence="1">
        <name>FAD</name>
        <dbReference type="ChEBI" id="CHEBI:57692"/>
    </cofactor>
</comment>
<evidence type="ECO:0000256" key="2">
    <source>
        <dbReference type="ARBA" id="ARBA00005272"/>
    </source>
</evidence>
<evidence type="ECO:0000256" key="3">
    <source>
        <dbReference type="ARBA" id="ARBA00022630"/>
    </source>
</evidence>
<dbReference type="Proteomes" id="UP001190336">
    <property type="component" value="Chromosome"/>
</dbReference>
<dbReference type="GO" id="GO:0016491">
    <property type="term" value="F:oxidoreductase activity"/>
    <property type="evidence" value="ECO:0007669"/>
    <property type="project" value="UniProtKB-KW"/>
</dbReference>
<dbReference type="InterPro" id="IPR036188">
    <property type="entry name" value="FAD/NAD-bd_sf"/>
</dbReference>
<gene>
    <name evidence="7" type="ORF">MU0083_000637</name>
</gene>
<proteinExistence type="inferred from homology"/>
<dbReference type="SUPFAM" id="SSF51905">
    <property type="entry name" value="FAD/NAD(P)-binding domain"/>
    <property type="match status" value="1"/>
</dbReference>
<evidence type="ECO:0000313" key="8">
    <source>
        <dbReference type="Proteomes" id="UP001190336"/>
    </source>
</evidence>
<evidence type="ECO:0000256" key="4">
    <source>
        <dbReference type="ARBA" id="ARBA00022827"/>
    </source>
</evidence>
<evidence type="ECO:0000256" key="1">
    <source>
        <dbReference type="ARBA" id="ARBA00001974"/>
    </source>
</evidence>
<name>A0ABN9MSN9_9MYCO</name>
<evidence type="ECO:0000256" key="5">
    <source>
        <dbReference type="ARBA" id="ARBA00023002"/>
    </source>
</evidence>
<dbReference type="PRINTS" id="PR00368">
    <property type="entry name" value="FADPNR"/>
</dbReference>
<dbReference type="Gene3D" id="3.50.50.100">
    <property type="match status" value="1"/>
</dbReference>
<reference evidence="7 8" key="1">
    <citation type="submission" date="2023-08" db="EMBL/GenBank/DDBJ databases">
        <authorList>
            <person name="Folkvardsen B D."/>
            <person name="Norman A."/>
        </authorList>
    </citation>
    <scope>NUCLEOTIDE SEQUENCE [LARGE SCALE GENOMIC DNA]</scope>
    <source>
        <strain evidence="7 8">Mu0083</strain>
    </source>
</reference>
<keyword evidence="5 7" id="KW-0560">Oxidoreductase</keyword>
<dbReference type="RefSeq" id="WP_308475576.1">
    <property type="nucleotide sequence ID" value="NZ_OY726394.1"/>
</dbReference>
<dbReference type="PANTHER" id="PTHR42913">
    <property type="entry name" value="APOPTOSIS-INDUCING FACTOR 1"/>
    <property type="match status" value="1"/>
</dbReference>
<accession>A0ABN9MSN9</accession>
<organism evidence="7 8">
    <name type="scientific">[Mycobacterium] kokjensenii</name>
    <dbReference type="NCBI Taxonomy" id="3064287"/>
    <lineage>
        <taxon>Bacteria</taxon>
        <taxon>Bacillati</taxon>
        <taxon>Actinomycetota</taxon>
        <taxon>Actinomycetes</taxon>
        <taxon>Mycobacteriales</taxon>
        <taxon>Mycobacteriaceae</taxon>
        <taxon>Mycolicibacter</taxon>
    </lineage>
</organism>
<evidence type="ECO:0000313" key="7">
    <source>
        <dbReference type="EMBL" id="CAJ1494068.1"/>
    </source>
</evidence>
<dbReference type="EC" id="1.6.5.-" evidence="7"/>
<evidence type="ECO:0000259" key="6">
    <source>
        <dbReference type="Pfam" id="PF07992"/>
    </source>
</evidence>
<sequence length="434" mass="45641">MSARTTSNESTTYDVIVVGGGFAGVAATKFLGKAGVRTLLIDRNNYQQFQPLLYQVATAQLPGTDVAAPLRTLFRRHKSVRVLTAEVTAVNARDRSVTLADGTAYSSRILVLATGAEVNFFGTPGAAEYSYPLYSLDDATRLGSALVAELDDRDAALADGTTTEPRSVVVVGGGPTGVETAGAIAEALKRVVPHYFSDQVAQQFSVHLVDLGPTVLAPFSAKSQAYAHEKLDQLGVRFHLKTGVNEIHEDHVVLSDGSTLMADTVIWAGGLKAQSVIGTAGLPTGRGGRLDVSPDLTVPNAEGVYALGDSANIPDGNGQSLPQLGAVAMQAGKWAGKNIVADLNGQPRTPFNYVDKGFMAMIGRGAAVAELGTGRKQLDGPLAFASWLAVHDALLPRWAQRTDAVANWSRDYLTNSRSAFMVGTGESGQGVSDR</sequence>
<dbReference type="Pfam" id="PF07992">
    <property type="entry name" value="Pyr_redox_2"/>
    <property type="match status" value="1"/>
</dbReference>
<dbReference type="InterPro" id="IPR051169">
    <property type="entry name" value="NADH-Q_oxidoreductase"/>
</dbReference>
<feature type="domain" description="FAD/NAD(P)-binding" evidence="6">
    <location>
        <begin position="13"/>
        <end position="332"/>
    </location>
</feature>
<dbReference type="PANTHER" id="PTHR42913:SF3">
    <property type="entry name" value="64 KDA MITOCHONDRIAL NADH DEHYDROGENASE (EUROFUNG)"/>
    <property type="match status" value="1"/>
</dbReference>
<protein>
    <submittedName>
        <fullName evidence="7">NAD(P)/FAD-dependent oxidoreductase</fullName>
        <ecNumber evidence="7">1.6.5.-</ecNumber>
    </submittedName>
</protein>
<dbReference type="InterPro" id="IPR023753">
    <property type="entry name" value="FAD/NAD-binding_dom"/>
</dbReference>
<keyword evidence="8" id="KW-1185">Reference proteome</keyword>